<dbReference type="AlphaFoldDB" id="A0A9W8Y5K1"/>
<evidence type="ECO:0008006" key="3">
    <source>
        <dbReference type="Google" id="ProtNLM"/>
    </source>
</evidence>
<comment type="caution">
    <text evidence="1">The sequence shown here is derived from an EMBL/GenBank/DDBJ whole genome shotgun (WGS) entry which is preliminary data.</text>
</comment>
<protein>
    <recommendedName>
        <fullName evidence="3">Tyrosinase</fullName>
    </recommendedName>
</protein>
<dbReference type="SUPFAM" id="SSF48056">
    <property type="entry name" value="Di-copper centre-containing domain"/>
    <property type="match status" value="1"/>
</dbReference>
<keyword evidence="2" id="KW-1185">Reference proteome</keyword>
<proteinExistence type="predicted"/>
<dbReference type="Gene3D" id="1.10.1280.10">
    <property type="entry name" value="Di-copper center containing domain from catechol oxidase"/>
    <property type="match status" value="1"/>
</dbReference>
<sequence length="139" mass="15537">MPYWDWQLDWQDITKAPIWDGEHGFGSTGVPDKSARAILSGYCVTDGPFKDIMIPYLDEKHYPHCLSRGFLQGEELKNQSMMISPDALESLLSLDDYESFNLGLEHGPHLAIPRSIRGDFSLLTAPSGKLLSTCNVAHN</sequence>
<gene>
    <name evidence="1" type="ORF">N0V83_008124</name>
</gene>
<accession>A0A9W8Y5K1</accession>
<organism evidence="1 2">
    <name type="scientific">Neocucurbitaria cava</name>
    <dbReference type="NCBI Taxonomy" id="798079"/>
    <lineage>
        <taxon>Eukaryota</taxon>
        <taxon>Fungi</taxon>
        <taxon>Dikarya</taxon>
        <taxon>Ascomycota</taxon>
        <taxon>Pezizomycotina</taxon>
        <taxon>Dothideomycetes</taxon>
        <taxon>Pleosporomycetidae</taxon>
        <taxon>Pleosporales</taxon>
        <taxon>Pleosporineae</taxon>
        <taxon>Cucurbitariaceae</taxon>
        <taxon>Neocucurbitaria</taxon>
    </lineage>
</organism>
<dbReference type="OrthoDB" id="6132182at2759"/>
<dbReference type="Proteomes" id="UP001140560">
    <property type="component" value="Unassembled WGS sequence"/>
</dbReference>
<evidence type="ECO:0000313" key="2">
    <source>
        <dbReference type="Proteomes" id="UP001140560"/>
    </source>
</evidence>
<dbReference type="InterPro" id="IPR008922">
    <property type="entry name" value="Di-copper_centre_dom_sf"/>
</dbReference>
<dbReference type="EMBL" id="JAPEUY010000014">
    <property type="protein sequence ID" value="KAJ4366488.1"/>
    <property type="molecule type" value="Genomic_DNA"/>
</dbReference>
<evidence type="ECO:0000313" key="1">
    <source>
        <dbReference type="EMBL" id="KAJ4366488.1"/>
    </source>
</evidence>
<reference evidence="1" key="1">
    <citation type="submission" date="2022-10" db="EMBL/GenBank/DDBJ databases">
        <title>Tapping the CABI collections for fungal endophytes: first genome assemblies for Collariella, Neodidymelliopsis, Ascochyta clinopodiicola, Didymella pomorum, Didymosphaeria variabile, Neocosmospora piperis and Neocucurbitaria cava.</title>
        <authorList>
            <person name="Hill R."/>
        </authorList>
    </citation>
    <scope>NUCLEOTIDE SEQUENCE</scope>
    <source>
        <strain evidence="1">IMI 356814</strain>
    </source>
</reference>
<name>A0A9W8Y5K1_9PLEO</name>